<dbReference type="EMBL" id="CAWYQH010000002">
    <property type="protein sequence ID" value="CAK8673372.1"/>
    <property type="molecule type" value="Genomic_DNA"/>
</dbReference>
<feature type="compositionally biased region" description="Basic and acidic residues" evidence="16">
    <location>
        <begin position="1290"/>
        <end position="1306"/>
    </location>
</feature>
<keyword evidence="21" id="KW-1185">Reference proteome</keyword>
<name>A0ABP0F557_CLALP</name>
<dbReference type="InterPro" id="IPR036941">
    <property type="entry name" value="Rcpt_L-dom_sf"/>
</dbReference>
<dbReference type="Pfam" id="PF14843">
    <property type="entry name" value="GF_recep_IV"/>
    <property type="match status" value="1"/>
</dbReference>
<keyword evidence="12" id="KW-0675">Receptor</keyword>
<dbReference type="Pfam" id="PF01030">
    <property type="entry name" value="Recep_L_domain"/>
    <property type="match status" value="2"/>
</dbReference>
<keyword evidence="7" id="KW-0418">Kinase</keyword>
<dbReference type="Pfam" id="PF00757">
    <property type="entry name" value="Furin-like"/>
    <property type="match status" value="1"/>
</dbReference>
<feature type="compositionally biased region" description="Basic and acidic residues" evidence="16">
    <location>
        <begin position="1459"/>
        <end position="1470"/>
    </location>
</feature>
<evidence type="ECO:0000313" key="20">
    <source>
        <dbReference type="EMBL" id="CAK8673372.1"/>
    </source>
</evidence>
<dbReference type="SMART" id="SM00219">
    <property type="entry name" value="TyrKc"/>
    <property type="match status" value="1"/>
</dbReference>
<reference evidence="20 21" key="1">
    <citation type="submission" date="2024-02" db="EMBL/GenBank/DDBJ databases">
        <authorList>
            <person name="Daric V."/>
            <person name="Darras S."/>
        </authorList>
    </citation>
    <scope>NUCLEOTIDE SEQUENCE [LARGE SCALE GENOMIC DNA]</scope>
</reference>
<dbReference type="Gene3D" id="3.30.200.20">
    <property type="entry name" value="Phosphorylase Kinase, domain 1"/>
    <property type="match status" value="1"/>
</dbReference>
<dbReference type="InterPro" id="IPR017441">
    <property type="entry name" value="Protein_kinase_ATP_BS"/>
</dbReference>
<evidence type="ECO:0000256" key="6">
    <source>
        <dbReference type="ARBA" id="ARBA00022741"/>
    </source>
</evidence>
<dbReference type="InterPro" id="IPR008266">
    <property type="entry name" value="Tyr_kinase_AS"/>
</dbReference>
<dbReference type="Gene3D" id="1.10.510.10">
    <property type="entry name" value="Transferase(Phosphotransferase) domain 1"/>
    <property type="match status" value="1"/>
</dbReference>
<dbReference type="PROSITE" id="PS00107">
    <property type="entry name" value="PROTEIN_KINASE_ATP"/>
    <property type="match status" value="1"/>
</dbReference>
<proteinExistence type="predicted"/>
<accession>A0ABP0F557</accession>
<comment type="subcellular location">
    <subcellularLocation>
        <location evidence="1">Membrane</location>
        <topology evidence="1">Single-pass type I membrane protein</topology>
    </subcellularLocation>
</comment>
<keyword evidence="11" id="KW-0829">Tyrosine-protein kinase</keyword>
<dbReference type="InterPro" id="IPR006211">
    <property type="entry name" value="Furin-like_Cys-rich_dom"/>
</dbReference>
<gene>
    <name evidence="20" type="ORF">CVLEPA_LOCUS3168</name>
</gene>
<evidence type="ECO:0000259" key="19">
    <source>
        <dbReference type="PROSITE" id="PS50011"/>
    </source>
</evidence>
<dbReference type="CDD" id="cd00064">
    <property type="entry name" value="FU"/>
    <property type="match status" value="1"/>
</dbReference>
<dbReference type="PROSITE" id="PS50011">
    <property type="entry name" value="PROTEIN_KINASE_DOM"/>
    <property type="match status" value="1"/>
</dbReference>
<organism evidence="20 21">
    <name type="scientific">Clavelina lepadiformis</name>
    <name type="common">Light-bulb sea squirt</name>
    <name type="synonym">Ascidia lepadiformis</name>
    <dbReference type="NCBI Taxonomy" id="159417"/>
    <lineage>
        <taxon>Eukaryota</taxon>
        <taxon>Metazoa</taxon>
        <taxon>Chordata</taxon>
        <taxon>Tunicata</taxon>
        <taxon>Ascidiacea</taxon>
        <taxon>Aplousobranchia</taxon>
        <taxon>Clavelinidae</taxon>
        <taxon>Clavelina</taxon>
    </lineage>
</organism>
<dbReference type="InterPro" id="IPR011009">
    <property type="entry name" value="Kinase-like_dom_sf"/>
</dbReference>
<evidence type="ECO:0000256" key="15">
    <source>
        <dbReference type="PROSITE-ProRule" id="PRU10141"/>
    </source>
</evidence>
<dbReference type="Proteomes" id="UP001642483">
    <property type="component" value="Unassembled WGS sequence"/>
</dbReference>
<sequence>MMVSKTSLNMFCTAVLLLLICVFVQTTTSANCTNAKCAEPLRCDYPKKLVTLPDPRDPECCMKTVCTCKGTSNRASSDHDAENQLNTLRKHYTNCTIVDGNLEIVFVDSESSNIQSIDFTKHIEEVTGYVLISRVSVHHIDLSSLYLIRGIEQYHKDSTVVACREKTINTTTSDSSKLYSLYVKDNEGPPNKALRELWLPKLTEISSGNVEFVNNPYLCYIHTVKWYGEIFSDRKSGKVPQNLMIDNSVNVSCPACPNACIHDSVVPRMSRCWGNSPDLCQTITKSSCGNCNNRCNQQGRCCSDDCAAGCLNEGESTIDYKTRAAEICHACKDVNDNGTCVKSCPDGRKVDSNNNQFQDRPTKVQFLRYCLDECPPNTPQTAKKYCTTFCPEGWFDYEKNMCTECKGGKCENICYGLGLPHGPLKDYSYIRDENLQYFNKNCTIIEGSLYFTPRTFEGDVYCEYPALGDLRKLEVFENVREITGYLNVEDWKLNDLSIFKNLRRIHGKELKDQQYSLTVYTSSTTLRELSLNSLERIDNGDVVVFDNPKLCDPKKIAWDLLFSQPKMQHSSVRKNKRRCKKVPCDNQCDPASGCWGKEATECVRCNRYTDLTDKNGHVVPEWVEDSDGNVYPGNNVTTCVGICDYTKGVYATSERTCLPCHDECEKQCTGPGSFNCTRCKNFDFDGECVSKCPETTYSDLVSNNTCRLCSANCMDGGCTGPNDAFGKDGCTICYHFVDKETNRLIYHGSQCKACKTVDDGKCEQGCMLFNSTGVWECYIPPQPDYTVYYVIGALVILVAVTILGFMIYRHKKTINRMKKTIGDTMVGEHAQPESEAMPLTPSGAAPNQAQLRIVKENELAMGKLLGTGAFGEVHKAIWTPLNIQGEKVKIAVAVKTLKTPEEMSHAANNEIMDEAYMMASVDCIYLVRLLGVSMTNQVSLITQLMPLGSLLEYVRGAKNTDSIRCRQMLTWFVQIAKGMQYLEEKHLVHRDLAARNVLVKTPNHVKITDFGLAKMLDVKEDTYQAEGGKLPIKWLAIECITERKFSHYSDVWAYGITCWELLTYGARPYEGVRAVEVLSLLERGDRLQQPPTATIDVYMLLIKCWMVDKHCRPTFKELVSEFSKMASDPSRYIVMMKNEDPSSCLSPSPVDEASFFRQLMDDEKIDDHVLADEPDQYLLTNGVSNQYTPMSTVDESLQSRPALVPHPVYTNQSSIDKANSAAEMQYENKRLFSRSTPSANVDPVPSTSAVRGSAEVNRRGNSNSDQDDVFSDFSKSFHPSSSNSAAPGTSRKDSEETQRYTEDPTNKKRHYLSRGLATQELPEETAGGKFSYDDDQYLLPTPSKNPMPGLHPPTQEVNHPLSSVMNETYVESPPPASMGPNSPPEEDNYGHLAMCTANPAPEHDYINTSGENHSPTWFANEEYMATDSGIGDDTQSLLSRGNTGNRDKRKESTQSSTEDNDRLLFNDSKVHFKPNSHAGPTARTDPLWSSSSAGSSSSPSTAVENPEYMLFNSSASNNKNIKKDHLRTPDHPPV</sequence>
<evidence type="ECO:0000256" key="7">
    <source>
        <dbReference type="ARBA" id="ARBA00022777"/>
    </source>
</evidence>
<feature type="compositionally biased region" description="Low complexity" evidence="16">
    <location>
        <begin position="1489"/>
        <end position="1500"/>
    </location>
</feature>
<feature type="signal peptide" evidence="18">
    <location>
        <begin position="1"/>
        <end position="29"/>
    </location>
</feature>
<feature type="compositionally biased region" description="Polar residues" evidence="16">
    <location>
        <begin position="1233"/>
        <end position="1250"/>
    </location>
</feature>
<dbReference type="InterPro" id="IPR050122">
    <property type="entry name" value="RTK"/>
</dbReference>
<evidence type="ECO:0000256" key="1">
    <source>
        <dbReference type="ARBA" id="ARBA00004479"/>
    </source>
</evidence>
<keyword evidence="13" id="KW-0325">Glycoprotein</keyword>
<keyword evidence="8 15" id="KW-0067">ATP-binding</keyword>
<evidence type="ECO:0000313" key="21">
    <source>
        <dbReference type="Proteomes" id="UP001642483"/>
    </source>
</evidence>
<keyword evidence="3" id="KW-0597">Phosphoprotein</keyword>
<keyword evidence="10 17" id="KW-0472">Membrane</keyword>
<evidence type="ECO:0000256" key="10">
    <source>
        <dbReference type="ARBA" id="ARBA00023136"/>
    </source>
</evidence>
<evidence type="ECO:0000256" key="14">
    <source>
        <dbReference type="ARBA" id="ARBA00051243"/>
    </source>
</evidence>
<feature type="compositionally biased region" description="Low complexity" evidence="16">
    <location>
        <begin position="1271"/>
        <end position="1284"/>
    </location>
</feature>
<keyword evidence="4" id="KW-0808">Transferase</keyword>
<evidence type="ECO:0000256" key="13">
    <source>
        <dbReference type="ARBA" id="ARBA00023180"/>
    </source>
</evidence>
<dbReference type="SUPFAM" id="SSF56112">
    <property type="entry name" value="Protein kinase-like (PK-like)"/>
    <property type="match status" value="1"/>
</dbReference>
<dbReference type="PANTHER" id="PTHR24416">
    <property type="entry name" value="TYROSINE-PROTEIN KINASE RECEPTOR"/>
    <property type="match status" value="1"/>
</dbReference>
<dbReference type="InterPro" id="IPR020635">
    <property type="entry name" value="Tyr_kinase_cat_dom"/>
</dbReference>
<dbReference type="PANTHER" id="PTHR24416:SF566">
    <property type="entry name" value="EPIDERMAL GROWTH FACTOR RECEPTOR"/>
    <property type="match status" value="1"/>
</dbReference>
<keyword evidence="18" id="KW-0732">Signal</keyword>
<dbReference type="Gene3D" id="2.10.220.10">
    <property type="entry name" value="Hormone Receptor, Insulin-like Growth Factor Receptor 1, Chain A, domain 2"/>
    <property type="match status" value="3"/>
</dbReference>
<dbReference type="EC" id="2.7.10.1" evidence="2"/>
<evidence type="ECO:0000256" key="2">
    <source>
        <dbReference type="ARBA" id="ARBA00011902"/>
    </source>
</evidence>
<evidence type="ECO:0000256" key="18">
    <source>
        <dbReference type="SAM" id="SignalP"/>
    </source>
</evidence>
<evidence type="ECO:0000256" key="3">
    <source>
        <dbReference type="ARBA" id="ARBA00022553"/>
    </source>
</evidence>
<dbReference type="SUPFAM" id="SSF52058">
    <property type="entry name" value="L domain-like"/>
    <property type="match status" value="2"/>
</dbReference>
<comment type="caution">
    <text evidence="20">The sequence shown here is derived from an EMBL/GenBank/DDBJ whole genome shotgun (WGS) entry which is preliminary data.</text>
</comment>
<feature type="transmembrane region" description="Helical" evidence="17">
    <location>
        <begin position="787"/>
        <end position="808"/>
    </location>
</feature>
<evidence type="ECO:0000256" key="12">
    <source>
        <dbReference type="ARBA" id="ARBA00023170"/>
    </source>
</evidence>
<comment type="catalytic activity">
    <reaction evidence="14">
        <text>L-tyrosyl-[protein] + ATP = O-phospho-L-tyrosyl-[protein] + ADP + H(+)</text>
        <dbReference type="Rhea" id="RHEA:10596"/>
        <dbReference type="Rhea" id="RHEA-COMP:10136"/>
        <dbReference type="Rhea" id="RHEA-COMP:20101"/>
        <dbReference type="ChEBI" id="CHEBI:15378"/>
        <dbReference type="ChEBI" id="CHEBI:30616"/>
        <dbReference type="ChEBI" id="CHEBI:46858"/>
        <dbReference type="ChEBI" id="CHEBI:61978"/>
        <dbReference type="ChEBI" id="CHEBI:456216"/>
        <dbReference type="EC" id="2.7.10.1"/>
    </reaction>
</comment>
<feature type="compositionally biased region" description="Polar residues" evidence="16">
    <location>
        <begin position="1433"/>
        <end position="1444"/>
    </location>
</feature>
<dbReference type="PRINTS" id="PR00109">
    <property type="entry name" value="TYRKINASE"/>
</dbReference>
<evidence type="ECO:0000256" key="9">
    <source>
        <dbReference type="ARBA" id="ARBA00022989"/>
    </source>
</evidence>
<evidence type="ECO:0000256" key="16">
    <source>
        <dbReference type="SAM" id="MobiDB-lite"/>
    </source>
</evidence>
<keyword evidence="5 17" id="KW-0812">Transmembrane</keyword>
<feature type="binding site" evidence="15">
    <location>
        <position position="895"/>
    </location>
    <ligand>
        <name>ATP</name>
        <dbReference type="ChEBI" id="CHEBI:30616"/>
    </ligand>
</feature>
<evidence type="ECO:0000256" key="4">
    <source>
        <dbReference type="ARBA" id="ARBA00022679"/>
    </source>
</evidence>
<protein>
    <recommendedName>
        <fullName evidence="2">receptor protein-tyrosine kinase</fullName>
        <ecNumber evidence="2">2.7.10.1</ecNumber>
    </recommendedName>
</protein>
<dbReference type="Pfam" id="PF07714">
    <property type="entry name" value="PK_Tyr_Ser-Thr"/>
    <property type="match status" value="1"/>
</dbReference>
<evidence type="ECO:0000256" key="17">
    <source>
        <dbReference type="SAM" id="Phobius"/>
    </source>
</evidence>
<dbReference type="InterPro" id="IPR001245">
    <property type="entry name" value="Ser-Thr/Tyr_kinase_cat_dom"/>
</dbReference>
<dbReference type="CDD" id="cd05057">
    <property type="entry name" value="PTKc_EGFR_like"/>
    <property type="match status" value="1"/>
</dbReference>
<keyword evidence="9 17" id="KW-1133">Transmembrane helix</keyword>
<dbReference type="SMART" id="SM00261">
    <property type="entry name" value="FU"/>
    <property type="match status" value="4"/>
</dbReference>
<dbReference type="InterPro" id="IPR032778">
    <property type="entry name" value="GF_recep_IV"/>
</dbReference>
<evidence type="ECO:0000256" key="11">
    <source>
        <dbReference type="ARBA" id="ARBA00023137"/>
    </source>
</evidence>
<feature type="region of interest" description="Disordered" evidence="16">
    <location>
        <begin position="1427"/>
        <end position="1534"/>
    </location>
</feature>
<evidence type="ECO:0000256" key="5">
    <source>
        <dbReference type="ARBA" id="ARBA00022692"/>
    </source>
</evidence>
<keyword evidence="6 15" id="KW-0547">Nucleotide-binding</keyword>
<dbReference type="InterPro" id="IPR009030">
    <property type="entry name" value="Growth_fac_rcpt_cys_sf"/>
</dbReference>
<feature type="region of interest" description="Disordered" evidence="16">
    <location>
        <begin position="1232"/>
        <end position="1335"/>
    </location>
</feature>
<dbReference type="InterPro" id="IPR000494">
    <property type="entry name" value="Rcpt_L-dom"/>
</dbReference>
<dbReference type="InterPro" id="IPR006212">
    <property type="entry name" value="Furin_repeat"/>
</dbReference>
<dbReference type="Gene3D" id="3.80.20.20">
    <property type="entry name" value="Receptor L-domain"/>
    <property type="match status" value="2"/>
</dbReference>
<feature type="compositionally biased region" description="Basic and acidic residues" evidence="16">
    <location>
        <begin position="1521"/>
        <end position="1534"/>
    </location>
</feature>
<dbReference type="InterPro" id="IPR000719">
    <property type="entry name" value="Prot_kinase_dom"/>
</dbReference>
<dbReference type="SUPFAM" id="SSF57184">
    <property type="entry name" value="Growth factor receptor domain"/>
    <property type="match status" value="1"/>
</dbReference>
<feature type="domain" description="Protein kinase" evidence="19">
    <location>
        <begin position="859"/>
        <end position="1133"/>
    </location>
</feature>
<evidence type="ECO:0000256" key="8">
    <source>
        <dbReference type="ARBA" id="ARBA00022840"/>
    </source>
</evidence>
<dbReference type="PROSITE" id="PS00109">
    <property type="entry name" value="PROTEIN_KINASE_TYR"/>
    <property type="match status" value="1"/>
</dbReference>
<feature type="chain" id="PRO_5047281942" description="receptor protein-tyrosine kinase" evidence="18">
    <location>
        <begin position="30"/>
        <end position="1534"/>
    </location>
</feature>